<evidence type="ECO:0000256" key="1">
    <source>
        <dbReference type="SAM" id="MobiDB-lite"/>
    </source>
</evidence>
<feature type="compositionally biased region" description="Basic and acidic residues" evidence="1">
    <location>
        <begin position="570"/>
        <end position="579"/>
    </location>
</feature>
<dbReference type="Pfam" id="PF01841">
    <property type="entry name" value="Transglut_core"/>
    <property type="match status" value="1"/>
</dbReference>
<name>A0A8E6B4D3_9BACT</name>
<dbReference type="RefSeq" id="WP_213496447.1">
    <property type="nucleotide sequence ID" value="NZ_CP074694.1"/>
</dbReference>
<evidence type="ECO:0000259" key="2">
    <source>
        <dbReference type="SMART" id="SM00460"/>
    </source>
</evidence>
<dbReference type="PANTHER" id="PTHR33490:SF1">
    <property type="entry name" value="SLL1233 PROTEIN"/>
    <property type="match status" value="1"/>
</dbReference>
<dbReference type="InterPro" id="IPR018667">
    <property type="entry name" value="DUF2126"/>
</dbReference>
<accession>A0A8E6B4D3</accession>
<dbReference type="InterPro" id="IPR013589">
    <property type="entry name" value="Bac_transglu_N"/>
</dbReference>
<dbReference type="Proteomes" id="UP000676194">
    <property type="component" value="Chromosome"/>
</dbReference>
<proteinExistence type="predicted"/>
<organism evidence="3 4">
    <name type="scientific">Telmatocola sphagniphila</name>
    <dbReference type="NCBI Taxonomy" id="1123043"/>
    <lineage>
        <taxon>Bacteria</taxon>
        <taxon>Pseudomonadati</taxon>
        <taxon>Planctomycetota</taxon>
        <taxon>Planctomycetia</taxon>
        <taxon>Gemmatales</taxon>
        <taxon>Gemmataceae</taxon>
    </lineage>
</organism>
<dbReference type="Pfam" id="PF08379">
    <property type="entry name" value="Bact_transglu_N"/>
    <property type="match status" value="1"/>
</dbReference>
<dbReference type="Gene3D" id="3.10.620.30">
    <property type="match status" value="1"/>
</dbReference>
<reference evidence="3" key="1">
    <citation type="submission" date="2021-05" db="EMBL/GenBank/DDBJ databases">
        <title>Complete genome sequence of the cellulolytic planctomycete Telmatocola sphagniphila SP2T and characterization of the first cellulase from planctomycetes.</title>
        <authorList>
            <person name="Rakitin A.L."/>
            <person name="Beletsky A.V."/>
            <person name="Naumoff D.G."/>
            <person name="Kulichevskaya I.S."/>
            <person name="Mardanov A.V."/>
            <person name="Ravin N.V."/>
            <person name="Dedysh S.N."/>
        </authorList>
    </citation>
    <scope>NUCLEOTIDE SEQUENCE</scope>
    <source>
        <strain evidence="3">SP2T</strain>
    </source>
</reference>
<dbReference type="AlphaFoldDB" id="A0A8E6B4D3"/>
<dbReference type="InterPro" id="IPR002931">
    <property type="entry name" value="Transglutaminase-like"/>
</dbReference>
<protein>
    <submittedName>
        <fullName evidence="3">Transglutaminase family protein</fullName>
    </submittedName>
</protein>
<dbReference type="SMART" id="SM00460">
    <property type="entry name" value="TGc"/>
    <property type="match status" value="1"/>
</dbReference>
<feature type="domain" description="Transglutaminase-like" evidence="2">
    <location>
        <begin position="172"/>
        <end position="248"/>
    </location>
</feature>
<dbReference type="PANTHER" id="PTHR33490">
    <property type="entry name" value="BLR5614 PROTEIN-RELATED"/>
    <property type="match status" value="1"/>
</dbReference>
<gene>
    <name evidence="3" type="ORF">KIH39_24450</name>
</gene>
<keyword evidence="4" id="KW-1185">Reference proteome</keyword>
<sequence length="1098" mass="124949">MSIRVALNHKTSYIYDRQLTLLPQVIRLRPAPHCRTPILSYSLKVRPDGHFLNWQQDPYCNYLARVVYPKPVRELIVEVDLIAEMNPINPFDFFVESSAERFPFEYDEITAKELIPYLEVLPAGPRLIALVEELRRDNPKTIDYLVEINQHLKNLIGYTIRLEPGIQSCEETLEKATGSCRDSAWLMVQVVRRLGMAARFASGYLIQLTADIKSLDGPSGTEKDFTDLHAWAEVYLPGAGWIGLDPTSGLLCGEGHIPLACTADPQSAAPITGAVEWEGEDELKTHFDVQMSVTRIHEDPRVTLPYTDPQWQEIEALGQKVDTLLHAGDVRLTMGGEPTFVAIDNRDAEEWNTAALGEHKRERAGVLFRRLRDRFAPNGLLHFGQGKWYPGESLPRWAFSCYWRKDGEPIWHNPELIAEDNFNYRVTAVESSKFIRTLADRLHVNPDHALPGYEDTWYYLWKERQLPINVDPLKNKLDDPEERRRLAAIFEKGLNSTVGYALPLRKEWEGQDRWKSGQWFLRREHLFLIPGDSPMGYRLPLDSLPWEAQGDRDLFFESDPGLPRPPLPTKDSRQRRQEASRISNSGPLRDGARTLSDSSIIRSALCVESRQGRLMVFMPPQRSVEDYLDLVEAIEWTAEELKIPVQIEGYKPPVDARLSHFSITPDPGVIEVNVQPASSWGELRTITHTVYEEAHQSRLSAEKFMQDGRHTGTGGGNHFIIGGATPSDSPLLRRPHLLRSLVSYWHNHPSLSYLFSGMFVGPTSQAPRVDEARNDSLYELEIALGEVRRNTHVTPWLVDRIFRHLLVDVTGNTHRAEFCIDKLYSPDSVTGRLGLLELRAFEMPPHYRMSLVQQLLLRSLVARFWEKPYEQKLVRWGTELHDRFMLPYFVQQDFRDLIEDLRNAGVPLKAEWFDPHYEFRFPQVGEIVGAGVALELRHAIEPWHVLGEESSAGGTARYVDSSLERMQVKVNGLIDRRHVIACNGRAVPLHPTGVNGEYVAGIRYRAWQPPSCLHPTIGVHSPLVFDVIDTWNNRAIAGCTYHVSHPGGRSFETSPVNSLEADGRRAARFLAQGHTAGKVVLSPETKTCESPFTLDLRK</sequence>
<feature type="region of interest" description="Disordered" evidence="1">
    <location>
        <begin position="555"/>
        <end position="594"/>
    </location>
</feature>
<dbReference type="KEGG" id="tsph:KIH39_24450"/>
<evidence type="ECO:0000313" key="4">
    <source>
        <dbReference type="Proteomes" id="UP000676194"/>
    </source>
</evidence>
<evidence type="ECO:0000313" key="3">
    <source>
        <dbReference type="EMBL" id="QVL31950.1"/>
    </source>
</evidence>
<dbReference type="InterPro" id="IPR038765">
    <property type="entry name" value="Papain-like_cys_pep_sf"/>
</dbReference>
<dbReference type="Pfam" id="PF09899">
    <property type="entry name" value="DUF2126"/>
    <property type="match status" value="1"/>
</dbReference>
<dbReference type="SUPFAM" id="SSF54001">
    <property type="entry name" value="Cysteine proteinases"/>
    <property type="match status" value="1"/>
</dbReference>
<dbReference type="EMBL" id="CP074694">
    <property type="protein sequence ID" value="QVL31950.1"/>
    <property type="molecule type" value="Genomic_DNA"/>
</dbReference>